<dbReference type="Pfam" id="PF02146">
    <property type="entry name" value="SIR2"/>
    <property type="match status" value="1"/>
</dbReference>
<evidence type="ECO:0000313" key="6">
    <source>
        <dbReference type="EMBL" id="KAK3263251.1"/>
    </source>
</evidence>
<feature type="region of interest" description="Disordered" evidence="4">
    <location>
        <begin position="1"/>
        <end position="28"/>
    </location>
</feature>
<dbReference type="GO" id="GO:0070403">
    <property type="term" value="F:NAD+ binding"/>
    <property type="evidence" value="ECO:0007669"/>
    <property type="project" value="InterPro"/>
</dbReference>
<organism evidence="6 7">
    <name type="scientific">Cymbomonas tetramitiformis</name>
    <dbReference type="NCBI Taxonomy" id="36881"/>
    <lineage>
        <taxon>Eukaryota</taxon>
        <taxon>Viridiplantae</taxon>
        <taxon>Chlorophyta</taxon>
        <taxon>Pyramimonadophyceae</taxon>
        <taxon>Pyramimonadales</taxon>
        <taxon>Pyramimonadaceae</taxon>
        <taxon>Cymbomonas</taxon>
    </lineage>
</organism>
<comment type="caution">
    <text evidence="6">The sequence shown here is derived from an EMBL/GenBank/DDBJ whole genome shotgun (WGS) entry which is preliminary data.</text>
</comment>
<dbReference type="GO" id="GO:0017136">
    <property type="term" value="F:histone deacetylase activity, NAD-dependent"/>
    <property type="evidence" value="ECO:0007669"/>
    <property type="project" value="TreeGrafter"/>
</dbReference>
<dbReference type="InterPro" id="IPR029035">
    <property type="entry name" value="DHS-like_NAD/FAD-binding_dom"/>
</dbReference>
<feature type="domain" description="Deacetylase sirtuin-type" evidence="5">
    <location>
        <begin position="167"/>
        <end position="375"/>
    </location>
</feature>
<dbReference type="InterPro" id="IPR003000">
    <property type="entry name" value="Sirtuin"/>
</dbReference>
<evidence type="ECO:0000256" key="3">
    <source>
        <dbReference type="PROSITE-ProRule" id="PRU00236"/>
    </source>
</evidence>
<proteinExistence type="predicted"/>
<accession>A0AAE0KWF3</accession>
<dbReference type="GO" id="GO:0005634">
    <property type="term" value="C:nucleus"/>
    <property type="evidence" value="ECO:0007669"/>
    <property type="project" value="TreeGrafter"/>
</dbReference>
<feature type="compositionally biased region" description="Low complexity" evidence="4">
    <location>
        <begin position="9"/>
        <end position="22"/>
    </location>
</feature>
<dbReference type="Proteomes" id="UP001190700">
    <property type="component" value="Unassembled WGS sequence"/>
</dbReference>
<dbReference type="InterPro" id="IPR050134">
    <property type="entry name" value="NAD-dep_sirtuin_deacylases"/>
</dbReference>
<evidence type="ECO:0000256" key="4">
    <source>
        <dbReference type="SAM" id="MobiDB-lite"/>
    </source>
</evidence>
<keyword evidence="1" id="KW-0808">Transferase</keyword>
<dbReference type="Gene3D" id="3.40.50.1220">
    <property type="entry name" value="TPP-binding domain"/>
    <property type="match status" value="1"/>
</dbReference>
<dbReference type="PROSITE" id="PS50305">
    <property type="entry name" value="SIRTUIN"/>
    <property type="match status" value="1"/>
</dbReference>
<dbReference type="PANTHER" id="PTHR11085">
    <property type="entry name" value="NAD-DEPENDENT PROTEIN DEACYLASE SIRTUIN-5, MITOCHONDRIAL-RELATED"/>
    <property type="match status" value="1"/>
</dbReference>
<name>A0AAE0KWF3_9CHLO</name>
<evidence type="ECO:0000256" key="2">
    <source>
        <dbReference type="ARBA" id="ARBA00023027"/>
    </source>
</evidence>
<dbReference type="EMBL" id="LGRX02015614">
    <property type="protein sequence ID" value="KAK3263251.1"/>
    <property type="molecule type" value="Genomic_DNA"/>
</dbReference>
<comment type="caution">
    <text evidence="3">Lacks conserved residue(s) required for the propagation of feature annotation.</text>
</comment>
<gene>
    <name evidence="6" type="ORF">CYMTET_27939</name>
</gene>
<protein>
    <recommendedName>
        <fullName evidence="5">Deacetylase sirtuin-type domain-containing protein</fullName>
    </recommendedName>
</protein>
<dbReference type="PANTHER" id="PTHR11085:SF10">
    <property type="entry name" value="NAD-DEPENDENT PROTEIN DEACYLASE SIRTUIN-5, MITOCHONDRIAL-RELATED"/>
    <property type="match status" value="1"/>
</dbReference>
<sequence length="489" mass="53066">MSKAFTNLSASGEAASTSETTGRIVPADLKSKASTLRPVETKTTHAVQIGVAPSHPSETRCPTGSRAPELEVVSIGEMMAQKGKLRPTETRVTHELMVEENMSDSKGTPTKPPEIMIPTDRLKATHAETHGSLGLRSWGAPWCTAASDEDARPGYATRKANEYQDEPAVLSEKVALLASLIRKSRSCVVYSGAGISTSSGINDYATRASNSSAKADAPHLRSPFNASPTKSHRVLAALQKKGHLKYWIQQNHDGLPQKAGYPQHLLNEIHGAWYDPSNPVVPMSGELRQDLFQDLLEWEGKADLCLSLGTSMCGMNADRVAISAASKAKKGNALGLVIVGLQQTQYDGESQLRIFAKLDDVFDLLSQELNLELSEGVYIPDVGPAAYDSSVFEVPYNSDGEQVTGEKSILDLREDSRVKLTSGPHAGAFGEVVSRCREGHYRIRFNLLIKGKFRAPHQMKLGNWWVEAMVKGLVPNMPVVSVPRDDPGL</sequence>
<dbReference type="InterPro" id="IPR026590">
    <property type="entry name" value="Ssirtuin_cat_dom"/>
</dbReference>
<dbReference type="SUPFAM" id="SSF52467">
    <property type="entry name" value="DHS-like NAD/FAD-binding domain"/>
    <property type="match status" value="1"/>
</dbReference>
<reference evidence="6 7" key="1">
    <citation type="journal article" date="2015" name="Genome Biol. Evol.">
        <title>Comparative Genomics of a Bacterivorous Green Alga Reveals Evolutionary Causalities and Consequences of Phago-Mixotrophic Mode of Nutrition.</title>
        <authorList>
            <person name="Burns J.A."/>
            <person name="Paasch A."/>
            <person name="Narechania A."/>
            <person name="Kim E."/>
        </authorList>
    </citation>
    <scope>NUCLEOTIDE SEQUENCE [LARGE SCALE GENOMIC DNA]</scope>
    <source>
        <strain evidence="6 7">PLY_AMNH</strain>
    </source>
</reference>
<keyword evidence="2" id="KW-0520">NAD</keyword>
<keyword evidence="7" id="KW-1185">Reference proteome</keyword>
<dbReference type="AlphaFoldDB" id="A0AAE0KWF3"/>
<evidence type="ECO:0000259" key="5">
    <source>
        <dbReference type="PROSITE" id="PS50305"/>
    </source>
</evidence>
<evidence type="ECO:0000313" key="7">
    <source>
        <dbReference type="Proteomes" id="UP001190700"/>
    </source>
</evidence>
<evidence type="ECO:0000256" key="1">
    <source>
        <dbReference type="ARBA" id="ARBA00022679"/>
    </source>
</evidence>